<keyword evidence="1" id="KW-1133">Transmembrane helix</keyword>
<protein>
    <submittedName>
        <fullName evidence="2">Uncharacterized protein</fullName>
    </submittedName>
</protein>
<keyword evidence="1" id="KW-0812">Transmembrane</keyword>
<dbReference type="Proteomes" id="UP000830671">
    <property type="component" value="Chromosome 2"/>
</dbReference>
<evidence type="ECO:0000313" key="2">
    <source>
        <dbReference type="EMBL" id="UQC77477.1"/>
    </source>
</evidence>
<evidence type="ECO:0000256" key="1">
    <source>
        <dbReference type="SAM" id="Phobius"/>
    </source>
</evidence>
<organism evidence="2 3">
    <name type="scientific">Colletotrichum lupini</name>
    <dbReference type="NCBI Taxonomy" id="145971"/>
    <lineage>
        <taxon>Eukaryota</taxon>
        <taxon>Fungi</taxon>
        <taxon>Dikarya</taxon>
        <taxon>Ascomycota</taxon>
        <taxon>Pezizomycotina</taxon>
        <taxon>Sordariomycetes</taxon>
        <taxon>Hypocreomycetidae</taxon>
        <taxon>Glomerellales</taxon>
        <taxon>Glomerellaceae</taxon>
        <taxon>Colletotrichum</taxon>
        <taxon>Colletotrichum acutatum species complex</taxon>
    </lineage>
</organism>
<dbReference type="AlphaFoldDB" id="A0A9Q8SJ73"/>
<accession>A0A9Q8SJ73</accession>
<dbReference type="GeneID" id="73336983"/>
<dbReference type="EMBL" id="CP019474">
    <property type="protein sequence ID" value="UQC77477.1"/>
    <property type="molecule type" value="Genomic_DNA"/>
</dbReference>
<proteinExistence type="predicted"/>
<reference evidence="2" key="1">
    <citation type="journal article" date="2021" name="Mol. Plant Microbe Interact.">
        <title>Complete Genome Sequence of the Plant-Pathogenic Fungus Colletotrichum lupini.</title>
        <authorList>
            <person name="Baroncelli R."/>
            <person name="Pensec F."/>
            <person name="Da Lio D."/>
            <person name="Boufleur T."/>
            <person name="Vicente I."/>
            <person name="Sarrocco S."/>
            <person name="Picot A."/>
            <person name="Baraldi E."/>
            <person name="Sukno S."/>
            <person name="Thon M."/>
            <person name="Le Floch G."/>
        </authorList>
    </citation>
    <scope>NUCLEOTIDE SEQUENCE</scope>
    <source>
        <strain evidence="2">IMI 504893</strain>
    </source>
</reference>
<keyword evidence="1" id="KW-0472">Membrane</keyword>
<dbReference type="RefSeq" id="XP_049139116.1">
    <property type="nucleotide sequence ID" value="XM_049281973.1"/>
</dbReference>
<evidence type="ECO:0000313" key="3">
    <source>
        <dbReference type="Proteomes" id="UP000830671"/>
    </source>
</evidence>
<dbReference type="KEGG" id="clup:CLUP02_02945"/>
<feature type="transmembrane region" description="Helical" evidence="1">
    <location>
        <begin position="57"/>
        <end position="82"/>
    </location>
</feature>
<gene>
    <name evidence="2" type="ORF">CLUP02_02945</name>
</gene>
<name>A0A9Q8SJ73_9PEZI</name>
<keyword evidence="3" id="KW-1185">Reference proteome</keyword>
<sequence>MLSVYARANLAIGNLMIVLAPSATLVSPDNPFSPSWLPTVPGVKRCRYLAPQCAKNAMAVTVLVSVCVLSTLSMAALLTMLARLVPWLGSWKGAKFFCFGGRVK</sequence>